<sequence>TLERYFDEMESKWEDLTTDEINYFVEMLNEALGEERVYYEAYDLGLDRDEAYIILNIKGLYYLEKVVDAEDRHILEEAVSLLMKYV</sequence>
<name>A0A7C0Y0R6_THELI</name>
<organism evidence="1">
    <name type="scientific">Thermococcus litoralis</name>
    <dbReference type="NCBI Taxonomy" id="2265"/>
    <lineage>
        <taxon>Archaea</taxon>
        <taxon>Methanobacteriati</taxon>
        <taxon>Methanobacteriota</taxon>
        <taxon>Thermococci</taxon>
        <taxon>Thermococcales</taxon>
        <taxon>Thermococcaceae</taxon>
        <taxon>Thermococcus</taxon>
    </lineage>
</organism>
<dbReference type="Proteomes" id="UP000886210">
    <property type="component" value="Unassembled WGS sequence"/>
</dbReference>
<proteinExistence type="predicted"/>
<feature type="non-terminal residue" evidence="1">
    <location>
        <position position="1"/>
    </location>
</feature>
<reference evidence="1" key="1">
    <citation type="journal article" date="2020" name="mSystems">
        <title>Genome- and Community-Level Interaction Insights into Carbon Utilization and Element Cycling Functions of Hydrothermarchaeota in Hydrothermal Sediment.</title>
        <authorList>
            <person name="Zhou Z."/>
            <person name="Liu Y."/>
            <person name="Xu W."/>
            <person name="Pan J."/>
            <person name="Luo Z.H."/>
            <person name="Li M."/>
        </authorList>
    </citation>
    <scope>NUCLEOTIDE SEQUENCE [LARGE SCALE GENOMIC DNA]</scope>
    <source>
        <strain evidence="1">HyVt-151</strain>
    </source>
</reference>
<dbReference type="EMBL" id="DQYG01000078">
    <property type="protein sequence ID" value="HDD31350.1"/>
    <property type="molecule type" value="Genomic_DNA"/>
</dbReference>
<gene>
    <name evidence="1" type="ORF">ENF72_01830</name>
</gene>
<accession>A0A7C0Y0R6</accession>
<evidence type="ECO:0000313" key="1">
    <source>
        <dbReference type="EMBL" id="HDD31350.1"/>
    </source>
</evidence>
<dbReference type="AlphaFoldDB" id="A0A7C0Y0R6"/>
<protein>
    <submittedName>
        <fullName evidence="1">Uncharacterized protein</fullName>
    </submittedName>
</protein>
<comment type="caution">
    <text evidence="1">The sequence shown here is derived from an EMBL/GenBank/DDBJ whole genome shotgun (WGS) entry which is preliminary data.</text>
</comment>